<feature type="transmembrane region" description="Helical" evidence="6">
    <location>
        <begin position="276"/>
        <end position="293"/>
    </location>
</feature>
<dbReference type="PANTHER" id="PTHR43124:SF3">
    <property type="entry name" value="CHLORAMPHENICOL EFFLUX PUMP RV0191"/>
    <property type="match status" value="1"/>
</dbReference>
<feature type="transmembrane region" description="Helical" evidence="6">
    <location>
        <begin position="299"/>
        <end position="317"/>
    </location>
</feature>
<feature type="transmembrane region" description="Helical" evidence="6">
    <location>
        <begin position="370"/>
        <end position="390"/>
    </location>
</feature>
<dbReference type="InterPro" id="IPR011701">
    <property type="entry name" value="MFS"/>
</dbReference>
<evidence type="ECO:0000256" key="3">
    <source>
        <dbReference type="ARBA" id="ARBA00022692"/>
    </source>
</evidence>
<proteinExistence type="predicted"/>
<dbReference type="EMBL" id="FWFR01000001">
    <property type="protein sequence ID" value="SLN39613.1"/>
    <property type="molecule type" value="Genomic_DNA"/>
</dbReference>
<evidence type="ECO:0000259" key="7">
    <source>
        <dbReference type="PROSITE" id="PS50850"/>
    </source>
</evidence>
<evidence type="ECO:0000313" key="9">
    <source>
        <dbReference type="Proteomes" id="UP000193200"/>
    </source>
</evidence>
<keyword evidence="4 6" id="KW-1133">Transmembrane helix</keyword>
<feature type="transmembrane region" description="Helical" evidence="6">
    <location>
        <begin position="211"/>
        <end position="235"/>
    </location>
</feature>
<dbReference type="GO" id="GO:0022857">
    <property type="term" value="F:transmembrane transporter activity"/>
    <property type="evidence" value="ECO:0007669"/>
    <property type="project" value="InterPro"/>
</dbReference>
<dbReference type="Gene3D" id="1.20.1250.20">
    <property type="entry name" value="MFS general substrate transporter like domains"/>
    <property type="match status" value="2"/>
</dbReference>
<evidence type="ECO:0000313" key="8">
    <source>
        <dbReference type="EMBL" id="SLN39613.1"/>
    </source>
</evidence>
<feature type="transmembrane region" description="Helical" evidence="6">
    <location>
        <begin position="99"/>
        <end position="117"/>
    </location>
</feature>
<keyword evidence="9" id="KW-1185">Reference proteome</keyword>
<dbReference type="FunCoup" id="A0A1Y5SJZ8">
    <property type="interactions" value="275"/>
</dbReference>
<organism evidence="8 9">
    <name type="scientific">Oceanibacterium hippocampi</name>
    <dbReference type="NCBI Taxonomy" id="745714"/>
    <lineage>
        <taxon>Bacteria</taxon>
        <taxon>Pseudomonadati</taxon>
        <taxon>Pseudomonadota</taxon>
        <taxon>Alphaproteobacteria</taxon>
        <taxon>Sneathiellales</taxon>
        <taxon>Sneathiellaceae</taxon>
        <taxon>Oceanibacterium</taxon>
    </lineage>
</organism>
<evidence type="ECO:0000256" key="4">
    <source>
        <dbReference type="ARBA" id="ARBA00022989"/>
    </source>
</evidence>
<dbReference type="InterPro" id="IPR036259">
    <property type="entry name" value="MFS_trans_sf"/>
</dbReference>
<feature type="transmembrane region" description="Helical" evidence="6">
    <location>
        <begin position="71"/>
        <end position="93"/>
    </location>
</feature>
<evidence type="ECO:0000256" key="6">
    <source>
        <dbReference type="SAM" id="Phobius"/>
    </source>
</evidence>
<dbReference type="OrthoDB" id="272777at2"/>
<gene>
    <name evidence="8" type="primary">sauU_1</name>
    <name evidence="8" type="ORF">OCH7691_01655</name>
</gene>
<dbReference type="AlphaFoldDB" id="A0A1Y5SJZ8"/>
<dbReference type="PANTHER" id="PTHR43124">
    <property type="entry name" value="PURINE EFFLUX PUMP PBUE"/>
    <property type="match status" value="1"/>
</dbReference>
<dbReference type="Pfam" id="PF07690">
    <property type="entry name" value="MFS_1"/>
    <property type="match status" value="1"/>
</dbReference>
<dbReference type="PROSITE" id="PS50850">
    <property type="entry name" value="MFS"/>
    <property type="match status" value="1"/>
</dbReference>
<keyword evidence="2" id="KW-1003">Cell membrane</keyword>
<dbReference type="GO" id="GO:0005886">
    <property type="term" value="C:plasma membrane"/>
    <property type="evidence" value="ECO:0007669"/>
    <property type="project" value="UniProtKB-SubCell"/>
</dbReference>
<dbReference type="RefSeq" id="WP_085882856.1">
    <property type="nucleotide sequence ID" value="NZ_FWFR01000001.1"/>
</dbReference>
<keyword evidence="3 6" id="KW-0812">Transmembrane</keyword>
<feature type="transmembrane region" description="Helical" evidence="6">
    <location>
        <begin position="129"/>
        <end position="151"/>
    </location>
</feature>
<dbReference type="InterPro" id="IPR050189">
    <property type="entry name" value="MFS_Efflux_Transporters"/>
</dbReference>
<feature type="transmembrane region" description="Helical" evidence="6">
    <location>
        <begin position="36"/>
        <end position="59"/>
    </location>
</feature>
<feature type="transmembrane region" description="Helical" evidence="6">
    <location>
        <begin position="338"/>
        <end position="358"/>
    </location>
</feature>
<name>A0A1Y5SJZ8_9PROT</name>
<keyword evidence="5 6" id="KW-0472">Membrane</keyword>
<evidence type="ECO:0000256" key="1">
    <source>
        <dbReference type="ARBA" id="ARBA00004651"/>
    </source>
</evidence>
<evidence type="ECO:0000256" key="2">
    <source>
        <dbReference type="ARBA" id="ARBA00022475"/>
    </source>
</evidence>
<reference evidence="8 9" key="1">
    <citation type="submission" date="2017-03" db="EMBL/GenBank/DDBJ databases">
        <authorList>
            <person name="Afonso C.L."/>
            <person name="Miller P.J."/>
            <person name="Scott M.A."/>
            <person name="Spackman E."/>
            <person name="Goraichik I."/>
            <person name="Dimitrov K.M."/>
            <person name="Suarez D.L."/>
            <person name="Swayne D.E."/>
        </authorList>
    </citation>
    <scope>NUCLEOTIDE SEQUENCE [LARGE SCALE GENOMIC DNA]</scope>
    <source>
        <strain evidence="8 9">CECT 7691</strain>
    </source>
</reference>
<dbReference type="SUPFAM" id="SSF103473">
    <property type="entry name" value="MFS general substrate transporter"/>
    <property type="match status" value="1"/>
</dbReference>
<feature type="transmembrane region" description="Helical" evidence="6">
    <location>
        <begin position="247"/>
        <end position="264"/>
    </location>
</feature>
<sequence>MFAIFAMLYAFGQFQRYSGGVLMPELVRDFALTPGQVGAIGAALFFSAACVQLPVGVLLDRYGARRTMPAVTLFGVAGIVVFSFAGSFTTLLLGRLMMGLGFSAVMMSALVILARWTPRARFATVWSRLLAIGNIGGIMATAPLAAAIAGIGWPTAMLGTGVAALAIIAYGSWVIRDAPPGYVPAAAGPASLGEAVQGLVQILKSRPFQRILAMGLVAYAPSMTLIGLWAGPYLADVHGLDRVERGHVLFLMAVASPFGILAFGPLDRLFGSRKRVVIGGALASAGCFALLALLDAPPLAVAVGLFVAATFLQGYQVPLAAHCRASFADHQVGRASTALNLTAIMGVALMQVIASLVIDGMAGPGGPEEGAYQAAFAVVASLILAAMLVYRRADDIPPE</sequence>
<comment type="subcellular location">
    <subcellularLocation>
        <location evidence="1">Cell membrane</location>
        <topology evidence="1">Multi-pass membrane protein</topology>
    </subcellularLocation>
</comment>
<dbReference type="InParanoid" id="A0A1Y5SJZ8"/>
<dbReference type="Proteomes" id="UP000193200">
    <property type="component" value="Unassembled WGS sequence"/>
</dbReference>
<dbReference type="InterPro" id="IPR020846">
    <property type="entry name" value="MFS_dom"/>
</dbReference>
<protein>
    <submittedName>
        <fullName evidence="8">Putative sulfoacetate transporter SauU</fullName>
    </submittedName>
</protein>
<feature type="domain" description="Major facilitator superfamily (MFS) profile" evidence="7">
    <location>
        <begin position="1"/>
        <end position="397"/>
    </location>
</feature>
<evidence type="ECO:0000256" key="5">
    <source>
        <dbReference type="ARBA" id="ARBA00023136"/>
    </source>
</evidence>
<accession>A0A1Y5SJZ8</accession>
<feature type="transmembrane region" description="Helical" evidence="6">
    <location>
        <begin position="157"/>
        <end position="175"/>
    </location>
</feature>